<dbReference type="OMA" id="PAGHWAC"/>
<dbReference type="InterPro" id="IPR011256">
    <property type="entry name" value="Reg_factor_effector_dom_sf"/>
</dbReference>
<organism evidence="3 4">
    <name type="scientific">Gadus morhua</name>
    <name type="common">Atlantic cod</name>
    <dbReference type="NCBI Taxonomy" id="8049"/>
    <lineage>
        <taxon>Eukaryota</taxon>
        <taxon>Metazoa</taxon>
        <taxon>Chordata</taxon>
        <taxon>Craniata</taxon>
        <taxon>Vertebrata</taxon>
        <taxon>Euteleostomi</taxon>
        <taxon>Actinopterygii</taxon>
        <taxon>Neopterygii</taxon>
        <taxon>Teleostei</taxon>
        <taxon>Neoteleostei</taxon>
        <taxon>Acanthomorphata</taxon>
        <taxon>Zeiogadaria</taxon>
        <taxon>Gadariae</taxon>
        <taxon>Gadiformes</taxon>
        <taxon>Gadoidei</taxon>
        <taxon>Gadidae</taxon>
        <taxon>Gadus</taxon>
    </lineage>
</organism>
<dbReference type="InterPro" id="IPR006917">
    <property type="entry name" value="SOUL_heme-bd"/>
</dbReference>
<accession>A0A8C5CH57</accession>
<reference evidence="3" key="1">
    <citation type="submission" date="2025-08" db="UniProtKB">
        <authorList>
            <consortium name="Ensembl"/>
        </authorList>
    </citation>
    <scope>IDENTIFICATION</scope>
</reference>
<dbReference type="GeneTree" id="ENSGT00940000165109"/>
<dbReference type="Proteomes" id="UP000694546">
    <property type="component" value="Chromosome 3"/>
</dbReference>
<dbReference type="AlphaFoldDB" id="A0A8C5CH57"/>
<dbReference type="GO" id="GO:0020037">
    <property type="term" value="F:heme binding"/>
    <property type="evidence" value="ECO:0007669"/>
    <property type="project" value="TreeGrafter"/>
</dbReference>
<dbReference type="PANTHER" id="PTHR11220">
    <property type="entry name" value="HEME-BINDING PROTEIN-RELATED"/>
    <property type="match status" value="1"/>
</dbReference>
<dbReference type="PANTHER" id="PTHR11220:SF24">
    <property type="entry name" value="HEME-BINDING PROTEIN 1"/>
    <property type="match status" value="1"/>
</dbReference>
<feature type="region of interest" description="Disordered" evidence="2">
    <location>
        <begin position="1"/>
        <end position="26"/>
    </location>
</feature>
<feature type="compositionally biased region" description="Acidic residues" evidence="2">
    <location>
        <begin position="7"/>
        <end position="23"/>
    </location>
</feature>
<dbReference type="SUPFAM" id="SSF55136">
    <property type="entry name" value="Probable bacterial effector-binding domain"/>
    <property type="match status" value="1"/>
</dbReference>
<dbReference type="OrthoDB" id="9944327at2759"/>
<proteinExistence type="inferred from homology"/>
<evidence type="ECO:0008006" key="5">
    <source>
        <dbReference type="Google" id="ProtNLM"/>
    </source>
</evidence>
<reference evidence="3" key="2">
    <citation type="submission" date="2025-09" db="UniProtKB">
        <authorList>
            <consortium name="Ensembl"/>
        </authorList>
    </citation>
    <scope>IDENTIFICATION</scope>
</reference>
<gene>
    <name evidence="3" type="primary">soul4</name>
</gene>
<name>A0A8C5CH57_GADMO</name>
<evidence type="ECO:0000256" key="2">
    <source>
        <dbReference type="SAM" id="MobiDB-lite"/>
    </source>
</evidence>
<evidence type="ECO:0000256" key="1">
    <source>
        <dbReference type="ARBA" id="ARBA00009817"/>
    </source>
</evidence>
<dbReference type="Ensembl" id="ENSGMOT00000052484.1">
    <property type="protein sequence ID" value="ENSGMOP00000060735.1"/>
    <property type="gene ID" value="ENSGMOG00000028747.1"/>
</dbReference>
<dbReference type="Pfam" id="PF04832">
    <property type="entry name" value="SOUL"/>
    <property type="match status" value="1"/>
</dbReference>
<protein>
    <recommendedName>
        <fullName evidence="5">Heme-binding protein 1</fullName>
    </recommendedName>
</protein>
<evidence type="ECO:0000313" key="4">
    <source>
        <dbReference type="Proteomes" id="UP000694546"/>
    </source>
</evidence>
<sequence length="248" mass="28257">MALISLEDLDGLDDEQIAEETADGSEAREEMESQRLLNHWQAVGRTHHVSVPTEMTGPIQEMTRQNQQREQIPFTNISCQDKLGEGLIEEKVCPGGMWACVTRREELYEQSISNAFMKLMRFICKENSAGRYLGMTIPIVNIIHLTQDGSAFEKDVVTAYYLPSEFQANPPEAADPEVSIVFRPPFPVLARTFSGTTTEETLSHQIHQLWEHLGPSGDFQRDSYMVAVYTNPGVEQRRNEIWFLHRDP</sequence>
<evidence type="ECO:0000313" key="3">
    <source>
        <dbReference type="Ensembl" id="ENSGMOP00000060735.1"/>
    </source>
</evidence>
<keyword evidence="4" id="KW-1185">Reference proteome</keyword>
<dbReference type="Gene3D" id="3.20.80.10">
    <property type="entry name" value="Regulatory factor, effector binding domain"/>
    <property type="match status" value="1"/>
</dbReference>
<comment type="similarity">
    <text evidence="1">Belongs to the HEBP family.</text>
</comment>